<evidence type="ECO:0000256" key="3">
    <source>
        <dbReference type="SAM" id="MobiDB-lite"/>
    </source>
</evidence>
<dbReference type="GO" id="GO:0048791">
    <property type="term" value="P:calcium ion-regulated exocytosis of neurotransmitter"/>
    <property type="evidence" value="ECO:0007669"/>
    <property type="project" value="TreeGrafter"/>
</dbReference>
<dbReference type="Proteomes" id="UP000276133">
    <property type="component" value="Unassembled WGS sequence"/>
</dbReference>
<dbReference type="GO" id="GO:0048167">
    <property type="term" value="P:regulation of synaptic plasticity"/>
    <property type="evidence" value="ECO:0007669"/>
    <property type="project" value="TreeGrafter"/>
</dbReference>
<dbReference type="GO" id="GO:0042391">
    <property type="term" value="P:regulation of membrane potential"/>
    <property type="evidence" value="ECO:0007669"/>
    <property type="project" value="TreeGrafter"/>
</dbReference>
<dbReference type="GO" id="GO:0044325">
    <property type="term" value="F:transmembrane transporter binding"/>
    <property type="evidence" value="ECO:0007669"/>
    <property type="project" value="TreeGrafter"/>
</dbReference>
<evidence type="ECO:0000256" key="2">
    <source>
        <dbReference type="ARBA" id="ARBA00034103"/>
    </source>
</evidence>
<evidence type="ECO:0000259" key="4">
    <source>
        <dbReference type="PROSITE" id="PS50004"/>
    </source>
</evidence>
<dbReference type="STRING" id="10195.A0A3M7RIN6"/>
<evidence type="ECO:0000313" key="5">
    <source>
        <dbReference type="EMBL" id="RNA23148.1"/>
    </source>
</evidence>
<keyword evidence="6" id="KW-1185">Reference proteome</keyword>
<dbReference type="Gene3D" id="2.60.40.150">
    <property type="entry name" value="C2 domain"/>
    <property type="match status" value="1"/>
</dbReference>
<gene>
    <name evidence="5" type="ORF">BpHYR1_031078</name>
</gene>
<accession>A0A3M7RIN6</accession>
<dbReference type="InterPro" id="IPR035892">
    <property type="entry name" value="C2_domain_sf"/>
</dbReference>
<feature type="region of interest" description="Disordered" evidence="3">
    <location>
        <begin position="229"/>
        <end position="320"/>
    </location>
</feature>
<dbReference type="InterPro" id="IPR000008">
    <property type="entry name" value="C2_dom"/>
</dbReference>
<dbReference type="PANTHER" id="PTHR12157:SF21">
    <property type="entry name" value="RAB3 INTERACTING MOLECULE, ISOFORM F"/>
    <property type="match status" value="1"/>
</dbReference>
<proteinExistence type="predicted"/>
<protein>
    <submittedName>
        <fullName evidence="5">Regulating synaptic membrane exocytosis 2-like isoform X2</fullName>
    </submittedName>
</protein>
<evidence type="ECO:0000313" key="6">
    <source>
        <dbReference type="Proteomes" id="UP000276133"/>
    </source>
</evidence>
<feature type="compositionally biased region" description="Polar residues" evidence="3">
    <location>
        <begin position="297"/>
        <end position="313"/>
    </location>
</feature>
<dbReference type="GO" id="GO:0050806">
    <property type="term" value="P:positive regulation of synaptic transmission"/>
    <property type="evidence" value="ECO:0007669"/>
    <property type="project" value="TreeGrafter"/>
</dbReference>
<sequence length="570" mass="63852">MEKLNKDNSISDSETSIRLTKKSAKSSESSIQDSRNSRLTLEMSNFPLKRTRDNQNQRDQEMGYSTDGIREFESLGGLNGGDQEHNLSKYPNQRRVTCANSDEIKSKLMAKRNIQPYSLEHLPNQKMSPTTDKASAWPEFENSKKSHIKASSNPLIDSDENSLYLNIASSTEATNLANSSSQTFQAQINKTSFNNAGAKPERLFSTRLLNQRTQNAVLNSTKIDCQNQAKTGGTFDSEGSEKQNLADAQDSQGTYESNNPPAPDTVASALKDSNQIGTTAKNLNKMTEKRNNEKNDGTMSDSALTNPMNNLPETANKKRRPSMAKALVILGLSKKSNSASNLTSNKRFGFARSEEYGMLPELRNRNLSPSSADEEKKPRLWSGVFKLPHEKPFNEFIENLGPGQIVSRQVLGLPCLGEIKLEMSVQNQKLTIQVFEVKKLKPKIGHRILPNVYIKFYLYNGVLCTEKQKTSTQRRTLNPVYNETLRFESDYMNKILQLTVWGDYGKLDKKVFMGIVQIGLDDCRLTERVIGWYKLYPASSIITNFSSIASANDFSQAESGYSISSQKMVK</sequence>
<feature type="compositionally biased region" description="Polar residues" evidence="3">
    <location>
        <begin position="7"/>
        <end position="18"/>
    </location>
</feature>
<feature type="compositionally biased region" description="Polar residues" evidence="3">
    <location>
        <begin position="271"/>
        <end position="285"/>
    </location>
</feature>
<dbReference type="GO" id="GO:0031267">
    <property type="term" value="F:small GTPase binding"/>
    <property type="evidence" value="ECO:0007669"/>
    <property type="project" value="InterPro"/>
</dbReference>
<dbReference type="SUPFAM" id="SSF49562">
    <property type="entry name" value="C2 domain (Calcium/lipid-binding domain, CaLB)"/>
    <property type="match status" value="1"/>
</dbReference>
<dbReference type="SMART" id="SM00239">
    <property type="entry name" value="C2"/>
    <property type="match status" value="1"/>
</dbReference>
<keyword evidence="1" id="KW-0770">Synapse</keyword>
<dbReference type="AlphaFoldDB" id="A0A3M7RIN6"/>
<feature type="compositionally biased region" description="Polar residues" evidence="3">
    <location>
        <begin position="26"/>
        <end position="43"/>
    </location>
</feature>
<comment type="subcellular location">
    <subcellularLocation>
        <location evidence="2">Synapse</location>
    </subcellularLocation>
</comment>
<feature type="region of interest" description="Disordered" evidence="3">
    <location>
        <begin position="71"/>
        <end position="90"/>
    </location>
</feature>
<feature type="region of interest" description="Disordered" evidence="3">
    <location>
        <begin position="1"/>
        <end position="65"/>
    </location>
</feature>
<dbReference type="GO" id="GO:0048788">
    <property type="term" value="C:cytoskeleton of presynaptic active zone"/>
    <property type="evidence" value="ECO:0007669"/>
    <property type="project" value="TreeGrafter"/>
</dbReference>
<comment type="caution">
    <text evidence="5">The sequence shown here is derived from an EMBL/GenBank/DDBJ whole genome shotgun (WGS) entry which is preliminary data.</text>
</comment>
<evidence type="ECO:0000256" key="1">
    <source>
        <dbReference type="ARBA" id="ARBA00023018"/>
    </source>
</evidence>
<dbReference type="OrthoDB" id="420032at2759"/>
<dbReference type="GO" id="GO:0042734">
    <property type="term" value="C:presynaptic membrane"/>
    <property type="evidence" value="ECO:0007669"/>
    <property type="project" value="TreeGrafter"/>
</dbReference>
<reference evidence="5 6" key="1">
    <citation type="journal article" date="2018" name="Sci. Rep.">
        <title>Genomic signatures of local adaptation to the degree of environmental predictability in rotifers.</title>
        <authorList>
            <person name="Franch-Gras L."/>
            <person name="Hahn C."/>
            <person name="Garcia-Roger E.M."/>
            <person name="Carmona M.J."/>
            <person name="Serra M."/>
            <person name="Gomez A."/>
        </authorList>
    </citation>
    <scope>NUCLEOTIDE SEQUENCE [LARGE SCALE GENOMIC DNA]</scope>
    <source>
        <strain evidence="5">HYR1</strain>
    </source>
</reference>
<feature type="compositionally biased region" description="Basic and acidic residues" evidence="3">
    <location>
        <begin position="286"/>
        <end position="296"/>
    </location>
</feature>
<organism evidence="5 6">
    <name type="scientific">Brachionus plicatilis</name>
    <name type="common">Marine rotifer</name>
    <name type="synonym">Brachionus muelleri</name>
    <dbReference type="NCBI Taxonomy" id="10195"/>
    <lineage>
        <taxon>Eukaryota</taxon>
        <taxon>Metazoa</taxon>
        <taxon>Spiralia</taxon>
        <taxon>Gnathifera</taxon>
        <taxon>Rotifera</taxon>
        <taxon>Eurotatoria</taxon>
        <taxon>Monogononta</taxon>
        <taxon>Pseudotrocha</taxon>
        <taxon>Ploima</taxon>
        <taxon>Brachionidae</taxon>
        <taxon>Brachionus</taxon>
    </lineage>
</organism>
<feature type="domain" description="C2" evidence="4">
    <location>
        <begin position="415"/>
        <end position="533"/>
    </location>
</feature>
<dbReference type="PROSITE" id="PS50004">
    <property type="entry name" value="C2"/>
    <property type="match status" value="1"/>
</dbReference>
<dbReference type="EMBL" id="REGN01003343">
    <property type="protein sequence ID" value="RNA23148.1"/>
    <property type="molecule type" value="Genomic_DNA"/>
</dbReference>
<feature type="compositionally biased region" description="Basic and acidic residues" evidence="3">
    <location>
        <begin position="50"/>
        <end position="61"/>
    </location>
</feature>
<dbReference type="InterPro" id="IPR039032">
    <property type="entry name" value="Rim-like"/>
</dbReference>
<dbReference type="PANTHER" id="PTHR12157">
    <property type="entry name" value="REGULATING SYNAPTIC MEMBRANE EXOCYTOSIS PROTEIN"/>
    <property type="match status" value="1"/>
</dbReference>
<feature type="compositionally biased region" description="Polar residues" evidence="3">
    <location>
        <begin position="249"/>
        <end position="259"/>
    </location>
</feature>
<dbReference type="Pfam" id="PF00168">
    <property type="entry name" value="C2"/>
    <property type="match status" value="1"/>
</dbReference>
<name>A0A3M7RIN6_BRAPC</name>